<evidence type="ECO:0000256" key="1">
    <source>
        <dbReference type="SAM" id="MobiDB-lite"/>
    </source>
</evidence>
<feature type="region of interest" description="Disordered" evidence="1">
    <location>
        <begin position="34"/>
        <end position="55"/>
    </location>
</feature>
<dbReference type="GeneID" id="5033712"/>
<dbReference type="Proteomes" id="UP000000600">
    <property type="component" value="Unassembled WGS sequence"/>
</dbReference>
<evidence type="ECO:0000313" key="3">
    <source>
        <dbReference type="Proteomes" id="UP000000600"/>
    </source>
</evidence>
<dbReference type="RefSeq" id="XP_001447913.1">
    <property type="nucleotide sequence ID" value="XM_001447876.1"/>
</dbReference>
<reference evidence="2 3" key="1">
    <citation type="journal article" date="2006" name="Nature">
        <title>Global trends of whole-genome duplications revealed by the ciliate Paramecium tetraurelia.</title>
        <authorList>
            <consortium name="Genoscope"/>
            <person name="Aury J.-M."/>
            <person name="Jaillon O."/>
            <person name="Duret L."/>
            <person name="Noel B."/>
            <person name="Jubin C."/>
            <person name="Porcel B.M."/>
            <person name="Segurens B."/>
            <person name="Daubin V."/>
            <person name="Anthouard V."/>
            <person name="Aiach N."/>
            <person name="Arnaiz O."/>
            <person name="Billaut A."/>
            <person name="Beisson J."/>
            <person name="Blanc I."/>
            <person name="Bouhouche K."/>
            <person name="Camara F."/>
            <person name="Duharcourt S."/>
            <person name="Guigo R."/>
            <person name="Gogendeau D."/>
            <person name="Katinka M."/>
            <person name="Keller A.-M."/>
            <person name="Kissmehl R."/>
            <person name="Klotz C."/>
            <person name="Koll F."/>
            <person name="Le Moue A."/>
            <person name="Lepere C."/>
            <person name="Malinsky S."/>
            <person name="Nowacki M."/>
            <person name="Nowak J.K."/>
            <person name="Plattner H."/>
            <person name="Poulain J."/>
            <person name="Ruiz F."/>
            <person name="Serrano V."/>
            <person name="Zagulski M."/>
            <person name="Dessen P."/>
            <person name="Betermier M."/>
            <person name="Weissenbach J."/>
            <person name="Scarpelli C."/>
            <person name="Schachter V."/>
            <person name="Sperling L."/>
            <person name="Meyer E."/>
            <person name="Cohen J."/>
            <person name="Wincker P."/>
        </authorList>
    </citation>
    <scope>NUCLEOTIDE SEQUENCE [LARGE SCALE GENOMIC DNA]</scope>
    <source>
        <strain evidence="2 3">Stock d4-2</strain>
    </source>
</reference>
<dbReference type="EMBL" id="CT868374">
    <property type="protein sequence ID" value="CAK80516.1"/>
    <property type="molecule type" value="Genomic_DNA"/>
</dbReference>
<dbReference type="AlphaFoldDB" id="A0DBU9"/>
<dbReference type="HOGENOM" id="CLU_2547463_0_0_1"/>
<accession>A0DBU9</accession>
<dbReference type="KEGG" id="ptm:GSPATT00015393001"/>
<keyword evidence="3" id="KW-1185">Reference proteome</keyword>
<name>A0DBU9_PARTE</name>
<proteinExistence type="predicted"/>
<sequence length="83" mass="10220">MNKLEILNSPRLTTQTEHVKKSFYSRDIKSDKNFESSSYHQRTYKNEGRRKQRDYHTQTNIQYKQIKQNQIFYNQKDSFILKK</sequence>
<protein>
    <submittedName>
        <fullName evidence="2">Uncharacterized protein</fullName>
    </submittedName>
</protein>
<gene>
    <name evidence="2" type="ORF">GSPATT00015393001</name>
</gene>
<evidence type="ECO:0000313" key="2">
    <source>
        <dbReference type="EMBL" id="CAK80516.1"/>
    </source>
</evidence>
<dbReference type="InParanoid" id="A0DBU9"/>
<organism evidence="2 3">
    <name type="scientific">Paramecium tetraurelia</name>
    <dbReference type="NCBI Taxonomy" id="5888"/>
    <lineage>
        <taxon>Eukaryota</taxon>
        <taxon>Sar</taxon>
        <taxon>Alveolata</taxon>
        <taxon>Ciliophora</taxon>
        <taxon>Intramacronucleata</taxon>
        <taxon>Oligohymenophorea</taxon>
        <taxon>Peniculida</taxon>
        <taxon>Parameciidae</taxon>
        <taxon>Paramecium</taxon>
    </lineage>
</organism>